<dbReference type="RefSeq" id="WP_397609089.1">
    <property type="nucleotide sequence ID" value="NZ_CP032664.1"/>
</dbReference>
<organism evidence="2">
    <name type="scientific">Shewanella algae</name>
    <dbReference type="NCBI Taxonomy" id="38313"/>
    <lineage>
        <taxon>Bacteria</taxon>
        <taxon>Pseudomonadati</taxon>
        <taxon>Pseudomonadota</taxon>
        <taxon>Gammaproteobacteria</taxon>
        <taxon>Alteromonadales</taxon>
        <taxon>Shewanellaceae</taxon>
        <taxon>Shewanella</taxon>
    </lineage>
</organism>
<dbReference type="EMBL" id="CP032664">
    <property type="protein sequence ID" value="QQO83125.1"/>
    <property type="molecule type" value="Genomic_DNA"/>
</dbReference>
<feature type="region of interest" description="Disordered" evidence="1">
    <location>
        <begin position="280"/>
        <end position="299"/>
    </location>
</feature>
<protein>
    <submittedName>
        <fullName evidence="2">Capsid protein</fullName>
    </submittedName>
</protein>
<proteinExistence type="predicted"/>
<evidence type="ECO:0000313" key="2">
    <source>
        <dbReference type="EMBL" id="QQO83125.1"/>
    </source>
</evidence>
<feature type="region of interest" description="Disordered" evidence="1">
    <location>
        <begin position="224"/>
        <end position="249"/>
    </location>
</feature>
<dbReference type="AlphaFoldDB" id="A0A7T8EB48"/>
<name>A0A7T8EB48_9GAMM</name>
<dbReference type="InterPro" id="IPR009228">
    <property type="entry name" value="Capsid_scaffold_GpO"/>
</dbReference>
<evidence type="ECO:0000256" key="1">
    <source>
        <dbReference type="SAM" id="MobiDB-lite"/>
    </source>
</evidence>
<reference evidence="2" key="1">
    <citation type="submission" date="2018-09" db="EMBL/GenBank/DDBJ databases">
        <title>Genome sequencing and analysis.</title>
        <authorList>
            <person name="Huang Y.-T."/>
        </authorList>
    </citation>
    <scope>NUCLEOTIDE SEQUENCE</scope>
    <source>
        <strain evidence="2">HIDE</strain>
    </source>
</reference>
<sequence length="299" mass="32950">MPKETGWVRVATEGATIDGRTISKQWIEDMAAQYSPDEYTALIWPEHFRSSWGPFEGKNWGEVLELKAAKQDGKTRLFAKLRANDLLLAANKEDQKLFTSIEPNPDYKGLGKCYLMGLAVTDSPASTGTTRLKFSIGETLHDCEYSGLETLDPKDFLSSAAPSEQGLFNLLKNFFSTPAAPEEAKTPTKETTMDQEQYDALMGKIDGIVSSQTALEGKFAEFSKKPTDDQQTTVDDGKDKTTQVPGTGITEEQFNSVISKIDAIASNQNKLTEDFNALKKEVPGQEPDPEGQGRTFRAV</sequence>
<dbReference type="Pfam" id="PF05929">
    <property type="entry name" value="Phage_GPO"/>
    <property type="match status" value="1"/>
</dbReference>
<gene>
    <name evidence="2" type="ORF">D7032_07550</name>
</gene>
<accession>A0A7T8EB48</accession>